<gene>
    <name evidence="1" type="ORF">QQF64_021862</name>
</gene>
<comment type="caution">
    <text evidence="1">The sequence shown here is derived from an EMBL/GenBank/DDBJ whole genome shotgun (WGS) entry which is preliminary data.</text>
</comment>
<accession>A0ABR3LA21</accession>
<keyword evidence="2" id="KW-1185">Reference proteome</keyword>
<sequence length="95" mass="9803">MPVRHSGRPSMPVLLPPVPLTGASHCGSLASNLSPRASGSCRREAHQQMALSMNWQSASVAAPPGPAPLGFNATTAALLLVEAYLSGYRPDSPAL</sequence>
<dbReference type="EMBL" id="JAYMGO010000024">
    <property type="protein sequence ID" value="KAL1248544.1"/>
    <property type="molecule type" value="Genomic_DNA"/>
</dbReference>
<protein>
    <submittedName>
        <fullName evidence="1">Uncharacterized protein</fullName>
    </submittedName>
</protein>
<proteinExistence type="predicted"/>
<organism evidence="1 2">
    <name type="scientific">Cirrhinus molitorella</name>
    <name type="common">mud carp</name>
    <dbReference type="NCBI Taxonomy" id="172907"/>
    <lineage>
        <taxon>Eukaryota</taxon>
        <taxon>Metazoa</taxon>
        <taxon>Chordata</taxon>
        <taxon>Craniata</taxon>
        <taxon>Vertebrata</taxon>
        <taxon>Euteleostomi</taxon>
        <taxon>Actinopterygii</taxon>
        <taxon>Neopterygii</taxon>
        <taxon>Teleostei</taxon>
        <taxon>Ostariophysi</taxon>
        <taxon>Cypriniformes</taxon>
        <taxon>Cyprinidae</taxon>
        <taxon>Labeoninae</taxon>
        <taxon>Labeonini</taxon>
        <taxon>Cirrhinus</taxon>
    </lineage>
</organism>
<evidence type="ECO:0000313" key="2">
    <source>
        <dbReference type="Proteomes" id="UP001558613"/>
    </source>
</evidence>
<evidence type="ECO:0000313" key="1">
    <source>
        <dbReference type="EMBL" id="KAL1248544.1"/>
    </source>
</evidence>
<name>A0ABR3LA21_9TELE</name>
<dbReference type="Proteomes" id="UP001558613">
    <property type="component" value="Unassembled WGS sequence"/>
</dbReference>
<reference evidence="1 2" key="1">
    <citation type="submission" date="2023-09" db="EMBL/GenBank/DDBJ databases">
        <authorList>
            <person name="Wang M."/>
        </authorList>
    </citation>
    <scope>NUCLEOTIDE SEQUENCE [LARGE SCALE GENOMIC DNA]</scope>
    <source>
        <strain evidence="1">GT-2023</strain>
        <tissue evidence="1">Liver</tissue>
    </source>
</reference>